<evidence type="ECO:0000313" key="2">
    <source>
        <dbReference type="Proteomes" id="UP001626550"/>
    </source>
</evidence>
<sequence>MSKLILVFKEIDKQGRDVIDERDLDLFVQQNRNICMPSFKHNFRRIFDRDGTNQISLQSFCHSLGLYCPSSLCVRKSTKEMNLSKSFEWTIEKGQWRKTTESQEQLLPGGYIEDVDIKQLLVQDKCKSAYKKKKSKRINSLHYDKFFPQCPKTLGKCLHCPYCNCQLDKTASQSVQSLFRATDTTVHQVWDTK</sequence>
<evidence type="ECO:0008006" key="3">
    <source>
        <dbReference type="Google" id="ProtNLM"/>
    </source>
</evidence>
<keyword evidence="2" id="KW-1185">Reference proteome</keyword>
<organism evidence="1 2">
    <name type="scientific">Cichlidogyrus casuarinus</name>
    <dbReference type="NCBI Taxonomy" id="1844966"/>
    <lineage>
        <taxon>Eukaryota</taxon>
        <taxon>Metazoa</taxon>
        <taxon>Spiralia</taxon>
        <taxon>Lophotrochozoa</taxon>
        <taxon>Platyhelminthes</taxon>
        <taxon>Monogenea</taxon>
        <taxon>Monopisthocotylea</taxon>
        <taxon>Dactylogyridea</taxon>
        <taxon>Ancyrocephalidae</taxon>
        <taxon>Cichlidogyrus</taxon>
    </lineage>
</organism>
<dbReference type="Gene3D" id="1.10.238.10">
    <property type="entry name" value="EF-hand"/>
    <property type="match status" value="1"/>
</dbReference>
<accession>A0ABD2PNQ6</accession>
<dbReference type="SUPFAM" id="SSF47473">
    <property type="entry name" value="EF-hand"/>
    <property type="match status" value="1"/>
</dbReference>
<name>A0ABD2PNQ6_9PLAT</name>
<evidence type="ECO:0000313" key="1">
    <source>
        <dbReference type="EMBL" id="KAL3309140.1"/>
    </source>
</evidence>
<reference evidence="1 2" key="1">
    <citation type="submission" date="2024-11" db="EMBL/GenBank/DDBJ databases">
        <title>Adaptive evolution of stress response genes in parasites aligns with host niche diversity.</title>
        <authorList>
            <person name="Hahn C."/>
            <person name="Resl P."/>
        </authorList>
    </citation>
    <scope>NUCLEOTIDE SEQUENCE [LARGE SCALE GENOMIC DNA]</scope>
    <source>
        <strain evidence="1">EGGRZ-B1_66</strain>
        <tissue evidence="1">Body</tissue>
    </source>
</reference>
<dbReference type="EMBL" id="JBJKFK010004243">
    <property type="protein sequence ID" value="KAL3309140.1"/>
    <property type="molecule type" value="Genomic_DNA"/>
</dbReference>
<protein>
    <recommendedName>
        <fullName evidence="3">EF-hand domain-containing protein</fullName>
    </recommendedName>
</protein>
<dbReference type="Proteomes" id="UP001626550">
    <property type="component" value="Unassembled WGS sequence"/>
</dbReference>
<proteinExistence type="predicted"/>
<dbReference type="InterPro" id="IPR011992">
    <property type="entry name" value="EF-hand-dom_pair"/>
</dbReference>
<gene>
    <name evidence="1" type="ORF">Ciccas_012315</name>
</gene>
<comment type="caution">
    <text evidence="1">The sequence shown here is derived from an EMBL/GenBank/DDBJ whole genome shotgun (WGS) entry which is preliminary data.</text>
</comment>
<dbReference type="AlphaFoldDB" id="A0ABD2PNQ6"/>